<dbReference type="PANTHER" id="PTHR10907:SF47">
    <property type="entry name" value="REGUCALCIN"/>
    <property type="match status" value="1"/>
</dbReference>
<dbReference type="EC" id="3.1.1.17" evidence="7"/>
<evidence type="ECO:0000256" key="2">
    <source>
        <dbReference type="ARBA" id="ARBA00001913"/>
    </source>
</evidence>
<evidence type="ECO:0000256" key="15">
    <source>
        <dbReference type="PIRSR" id="PIRSR605511-2"/>
    </source>
</evidence>
<dbReference type="GO" id="GO:0030234">
    <property type="term" value="F:enzyme regulator activity"/>
    <property type="evidence" value="ECO:0007669"/>
    <property type="project" value="InterPro"/>
</dbReference>
<accession>A0A6J2YFT6</accession>
<feature type="binding site" evidence="15">
    <location>
        <position position="208"/>
    </location>
    <ligand>
        <name>a divalent metal cation</name>
        <dbReference type="ChEBI" id="CHEBI:60240"/>
    </ligand>
</feature>
<evidence type="ECO:0000256" key="1">
    <source>
        <dbReference type="ARBA" id="ARBA00001589"/>
    </source>
</evidence>
<evidence type="ECO:0000256" key="14">
    <source>
        <dbReference type="PIRSR" id="PIRSR605511-1"/>
    </source>
</evidence>
<evidence type="ECO:0000256" key="6">
    <source>
        <dbReference type="ARBA" id="ARBA00008853"/>
    </source>
</evidence>
<evidence type="ECO:0000256" key="10">
    <source>
        <dbReference type="ARBA" id="ARBA00022723"/>
    </source>
</evidence>
<keyword evidence="17" id="KW-1185">Reference proteome</keyword>
<evidence type="ECO:0000256" key="9">
    <source>
        <dbReference type="ARBA" id="ARBA00022490"/>
    </source>
</evidence>
<evidence type="ECO:0000256" key="5">
    <source>
        <dbReference type="ARBA" id="ARBA00004496"/>
    </source>
</evidence>
<dbReference type="InterPro" id="IPR013658">
    <property type="entry name" value="SGL"/>
</dbReference>
<dbReference type="GO" id="GO:0004341">
    <property type="term" value="F:gluconolactonase activity"/>
    <property type="evidence" value="ECO:0007669"/>
    <property type="project" value="UniProtKB-EC"/>
</dbReference>
<feature type="binding site" evidence="15">
    <location>
        <position position="155"/>
    </location>
    <ligand>
        <name>substrate</name>
    </ligand>
</feature>
<name>A0A6J2YFT6_SITOR</name>
<dbReference type="GO" id="GO:0005509">
    <property type="term" value="F:calcium ion binding"/>
    <property type="evidence" value="ECO:0007669"/>
    <property type="project" value="InterPro"/>
</dbReference>
<evidence type="ECO:0000256" key="4">
    <source>
        <dbReference type="ARBA" id="ARBA00001946"/>
    </source>
</evidence>
<dbReference type="OrthoDB" id="423498at2759"/>
<dbReference type="InParanoid" id="A0A6J2YFT6"/>
<comment type="cofactor">
    <cofactor evidence="4">
        <name>Mg(2+)</name>
        <dbReference type="ChEBI" id="CHEBI:18420"/>
    </cofactor>
</comment>
<dbReference type="KEGG" id="soy:115886649"/>
<keyword evidence="12" id="KW-0106">Calcium</keyword>
<comment type="cofactor">
    <cofactor evidence="2">
        <name>Ca(2+)</name>
        <dbReference type="ChEBI" id="CHEBI:29108"/>
    </cofactor>
</comment>
<evidence type="ECO:0000256" key="7">
    <source>
        <dbReference type="ARBA" id="ARBA00013227"/>
    </source>
</evidence>
<dbReference type="RefSeq" id="XP_030761755.1">
    <property type="nucleotide sequence ID" value="XM_030905895.1"/>
</dbReference>
<reference evidence="18" key="1">
    <citation type="submission" date="2025-08" db="UniProtKB">
        <authorList>
            <consortium name="RefSeq"/>
        </authorList>
    </citation>
    <scope>IDENTIFICATION</scope>
    <source>
        <tissue evidence="18">Gonads</tissue>
    </source>
</reference>
<dbReference type="GO" id="GO:0005737">
    <property type="term" value="C:cytoplasm"/>
    <property type="evidence" value="ECO:0007669"/>
    <property type="project" value="UniProtKB-SubCell"/>
</dbReference>
<feature type="binding site" evidence="15">
    <location>
        <position position="64"/>
    </location>
    <ligand>
        <name>a divalent metal cation</name>
        <dbReference type="ChEBI" id="CHEBI:60240"/>
    </ligand>
</feature>
<feature type="binding site" evidence="15">
    <location>
        <position position="153"/>
    </location>
    <ligand>
        <name>substrate</name>
    </ligand>
</feature>
<comment type="cofactor">
    <cofactor evidence="3">
        <name>Mn(2+)</name>
        <dbReference type="ChEBI" id="CHEBI:29035"/>
    </cofactor>
</comment>
<feature type="binding site" evidence="15">
    <location>
        <position position="173"/>
    </location>
    <ligand>
        <name>substrate</name>
    </ligand>
</feature>
<dbReference type="InterPro" id="IPR011042">
    <property type="entry name" value="6-blade_b-propeller_TolB-like"/>
</dbReference>
<dbReference type="PANTHER" id="PTHR10907">
    <property type="entry name" value="REGUCALCIN"/>
    <property type="match status" value="1"/>
</dbReference>
<keyword evidence="10 15" id="KW-0479">Metal-binding</keyword>
<organism evidence="17 18">
    <name type="scientific">Sitophilus oryzae</name>
    <name type="common">Rice weevil</name>
    <name type="synonym">Curculio oryzae</name>
    <dbReference type="NCBI Taxonomy" id="7048"/>
    <lineage>
        <taxon>Eukaryota</taxon>
        <taxon>Metazoa</taxon>
        <taxon>Ecdysozoa</taxon>
        <taxon>Arthropoda</taxon>
        <taxon>Hexapoda</taxon>
        <taxon>Insecta</taxon>
        <taxon>Pterygota</taxon>
        <taxon>Neoptera</taxon>
        <taxon>Endopterygota</taxon>
        <taxon>Coleoptera</taxon>
        <taxon>Polyphaga</taxon>
        <taxon>Cucujiformia</taxon>
        <taxon>Curculionidae</taxon>
        <taxon>Dryophthorinae</taxon>
        <taxon>Sitophilus</taxon>
    </lineage>
</organism>
<evidence type="ECO:0000259" key="16">
    <source>
        <dbReference type="Pfam" id="PF08450"/>
    </source>
</evidence>
<gene>
    <name evidence="18" type="primary">LOC115886649</name>
</gene>
<comment type="cofactor">
    <cofactor evidence="15">
        <name>Zn(2+)</name>
        <dbReference type="ChEBI" id="CHEBI:29105"/>
    </cofactor>
    <text evidence="15">Binds 1 divalent metal cation per subunit.</text>
</comment>
<evidence type="ECO:0000256" key="3">
    <source>
        <dbReference type="ARBA" id="ARBA00001936"/>
    </source>
</evidence>
<feature type="binding site" evidence="15">
    <location>
        <position position="259"/>
    </location>
    <ligand>
        <name>a divalent metal cation</name>
        <dbReference type="ChEBI" id="CHEBI:60240"/>
    </ligand>
</feature>
<evidence type="ECO:0000313" key="17">
    <source>
        <dbReference type="Proteomes" id="UP000504635"/>
    </source>
</evidence>
<comment type="subcellular location">
    <subcellularLocation>
        <location evidence="5">Cytoplasm</location>
    </subcellularLocation>
</comment>
<feature type="domain" description="SMP-30/Gluconolactonase/LRE-like region" evidence="16">
    <location>
        <begin position="63"/>
        <end position="318"/>
    </location>
</feature>
<evidence type="ECO:0000313" key="18">
    <source>
        <dbReference type="RefSeq" id="XP_030761755.1"/>
    </source>
</evidence>
<evidence type="ECO:0000256" key="11">
    <source>
        <dbReference type="ARBA" id="ARBA00022801"/>
    </source>
</evidence>
<dbReference type="InterPro" id="IPR005511">
    <property type="entry name" value="SMP-30"/>
</dbReference>
<evidence type="ECO:0000256" key="12">
    <source>
        <dbReference type="ARBA" id="ARBA00022837"/>
    </source>
</evidence>
<dbReference type="Pfam" id="PF08450">
    <property type="entry name" value="SGL"/>
    <property type="match status" value="1"/>
</dbReference>
<protein>
    <recommendedName>
        <fullName evidence="8">Regucalcin</fullName>
        <ecNumber evidence="7">3.1.1.17</ecNumber>
    </recommendedName>
    <alternativeName>
        <fullName evidence="13">Gluconolactonase</fullName>
    </alternativeName>
</protein>
<evidence type="ECO:0000256" key="13">
    <source>
        <dbReference type="ARBA" id="ARBA00032464"/>
    </source>
</evidence>
<dbReference type="Proteomes" id="UP000504635">
    <property type="component" value="Unplaced"/>
</dbReference>
<dbReference type="SUPFAM" id="SSF63829">
    <property type="entry name" value="Calcium-dependent phosphotriesterase"/>
    <property type="match status" value="1"/>
</dbReference>
<keyword evidence="9" id="KW-0963">Cytoplasm</keyword>
<sequence length="354" mass="39308">MALENHKRRTCQLSYSQTTSLKVTTYKTALNMRIFLWLGLVLTTVQGFKNPAVIQVTEPAHHAEGPVWDARVGKLYFVDLHQGKILAYDYANDSTEVAAEFPGNDLVPIILTKKDPNVVIVGLNRTVARVKLYNKDSKPEPFHTVQEEHPKNRFNDGKADVKGRLWFGTMGYETLDGKVDLNVGALFKFNPADLTKPTVEITEISIGNGLAWNGDNTKFYYIDSVTYEVVQYDFNADNGTISNRKVVFSTKDKGMGVPDGMTVDIDDNLWVALYGGGSVIQVNPKTGDLLRRIPLSAQYTTSAIWGGPNLDILFVTTSRRSLTSDEKDKQPAAGSLFAITNLGTKGRLEYMTDL</sequence>
<evidence type="ECO:0000256" key="8">
    <source>
        <dbReference type="ARBA" id="ARBA00016808"/>
    </source>
</evidence>
<comment type="catalytic activity">
    <reaction evidence="1">
        <text>D-glucono-1,5-lactone + H2O = D-gluconate + H(+)</text>
        <dbReference type="Rhea" id="RHEA:10440"/>
        <dbReference type="ChEBI" id="CHEBI:15377"/>
        <dbReference type="ChEBI" id="CHEBI:15378"/>
        <dbReference type="ChEBI" id="CHEBI:16217"/>
        <dbReference type="ChEBI" id="CHEBI:18391"/>
        <dbReference type="EC" id="3.1.1.17"/>
    </reaction>
</comment>
<keyword evidence="11" id="KW-0378">Hydrolase</keyword>
<dbReference type="Gene3D" id="2.120.10.30">
    <property type="entry name" value="TolB, C-terminal domain"/>
    <property type="match status" value="1"/>
</dbReference>
<dbReference type="GeneID" id="115886649"/>
<dbReference type="FunCoup" id="A0A6J2YFT6">
    <property type="interactions" value="185"/>
</dbReference>
<dbReference type="AlphaFoldDB" id="A0A6J2YFT6"/>
<feature type="active site" description="Proton donor/acceptor" evidence="14">
    <location>
        <position position="259"/>
    </location>
</feature>
<proteinExistence type="inferred from homology"/>
<dbReference type="GO" id="GO:0019853">
    <property type="term" value="P:L-ascorbic acid biosynthetic process"/>
    <property type="evidence" value="ECO:0007669"/>
    <property type="project" value="TreeGrafter"/>
</dbReference>
<dbReference type="PRINTS" id="PR01790">
    <property type="entry name" value="SMP30FAMILY"/>
</dbReference>
<dbReference type="InterPro" id="IPR008367">
    <property type="entry name" value="Regucalcin"/>
</dbReference>
<dbReference type="PRINTS" id="PR01791">
    <property type="entry name" value="REGUCALCIN"/>
</dbReference>
<comment type="similarity">
    <text evidence="6">Belongs to the SMP-30/CGR1 family.</text>
</comment>
<keyword evidence="15" id="KW-0862">Zinc</keyword>